<dbReference type="PANTHER" id="PTHR10492:SF57">
    <property type="entry name" value="ATP-DEPENDENT DNA HELICASE"/>
    <property type="match status" value="1"/>
</dbReference>
<dbReference type="PANTHER" id="PTHR10492">
    <property type="match status" value="1"/>
</dbReference>
<comment type="catalytic activity">
    <reaction evidence="1">
        <text>ATP + H2O = ADP + phosphate + H(+)</text>
        <dbReference type="Rhea" id="RHEA:13065"/>
        <dbReference type="ChEBI" id="CHEBI:15377"/>
        <dbReference type="ChEBI" id="CHEBI:15378"/>
        <dbReference type="ChEBI" id="CHEBI:30616"/>
        <dbReference type="ChEBI" id="CHEBI:43474"/>
        <dbReference type="ChEBI" id="CHEBI:456216"/>
        <dbReference type="EC" id="5.6.2.3"/>
    </reaction>
</comment>
<dbReference type="RefSeq" id="XP_071909778.1">
    <property type="nucleotide sequence ID" value="XM_072053677.1"/>
</dbReference>
<sequence length="381" mass="43141">MGVQIARLPYAHPHSGERYYLRMLLHKIRDGRSFEHLRTIDGVVHPTFKAACATLGLSDDYNEWNEALAEASTWASAKKLRNMYCTILMHSEFSMNRLIREELDYDFTSEQQLFDNLYASLNEDQLKAYDLIMESYTHNHGGLFFVYGSGGTGKVSAILLAEFGESNWIRMLSQFLIKNDSQSLMRLIDSVYPNLRNSYKNSTYLKECAILAPKNGDVDKLNDKMPSILLSQSRAYMSADTFCNTKGDISEGLCNGTRLVVTRIGDKVLKAKVITGSNIRDLVLIPHISLTPQSARTPFPIKRRQFPVKVAFAMTINKSQGQTLKNVGVYLPEPVFAHGQLYVALSRATSPVGLKILIVNRDNDPWNYTKNIVYREIFDSL</sequence>
<protein>
    <recommendedName>
        <fullName evidence="1">ATP-dependent DNA helicase</fullName>
        <ecNumber evidence="1">5.6.2.3</ecNumber>
    </recommendedName>
</protein>
<evidence type="ECO:0000256" key="1">
    <source>
        <dbReference type="RuleBase" id="RU363044"/>
    </source>
</evidence>
<keyword evidence="1" id="KW-0067">ATP-binding</keyword>
<evidence type="ECO:0000313" key="3">
    <source>
        <dbReference type="Proteomes" id="UP001652660"/>
    </source>
</evidence>
<keyword evidence="1" id="KW-0227">DNA damage</keyword>
<feature type="domain" description="DNA helicase Pif1-like DEAD-box helicase" evidence="2">
    <location>
        <begin position="121"/>
        <end position="155"/>
    </location>
</feature>
<dbReference type="Gene3D" id="3.40.50.300">
    <property type="entry name" value="P-loop containing nucleotide triphosphate hydrolases"/>
    <property type="match status" value="1"/>
</dbReference>
<gene>
    <name evidence="4" type="primary">LOC113693269</name>
</gene>
<dbReference type="Pfam" id="PF05970">
    <property type="entry name" value="PIF1"/>
    <property type="match status" value="1"/>
</dbReference>
<dbReference type="CDD" id="cd18809">
    <property type="entry name" value="SF1_C_RecD"/>
    <property type="match status" value="1"/>
</dbReference>
<evidence type="ECO:0000259" key="2">
    <source>
        <dbReference type="Pfam" id="PF05970"/>
    </source>
</evidence>
<comment type="cofactor">
    <cofactor evidence="1">
        <name>Mg(2+)</name>
        <dbReference type="ChEBI" id="CHEBI:18420"/>
    </cofactor>
</comment>
<dbReference type="Proteomes" id="UP001652660">
    <property type="component" value="Chromosome 6c"/>
</dbReference>
<comment type="similarity">
    <text evidence="1">Belongs to the helicase family.</text>
</comment>
<evidence type="ECO:0000313" key="4">
    <source>
        <dbReference type="RefSeq" id="XP_071909778.1"/>
    </source>
</evidence>
<keyword evidence="1" id="KW-0547">Nucleotide-binding</keyword>
<name>A0ABM4UR70_COFAR</name>
<accession>A0ABM4UR70</accession>
<dbReference type="GeneID" id="113693269"/>
<dbReference type="SUPFAM" id="SSF52540">
    <property type="entry name" value="P-loop containing nucleoside triphosphate hydrolases"/>
    <property type="match status" value="1"/>
</dbReference>
<organism evidence="3 4">
    <name type="scientific">Coffea arabica</name>
    <name type="common">Arabian coffee</name>
    <dbReference type="NCBI Taxonomy" id="13443"/>
    <lineage>
        <taxon>Eukaryota</taxon>
        <taxon>Viridiplantae</taxon>
        <taxon>Streptophyta</taxon>
        <taxon>Embryophyta</taxon>
        <taxon>Tracheophyta</taxon>
        <taxon>Spermatophyta</taxon>
        <taxon>Magnoliopsida</taxon>
        <taxon>eudicotyledons</taxon>
        <taxon>Gunneridae</taxon>
        <taxon>Pentapetalae</taxon>
        <taxon>asterids</taxon>
        <taxon>lamiids</taxon>
        <taxon>Gentianales</taxon>
        <taxon>Rubiaceae</taxon>
        <taxon>Ixoroideae</taxon>
        <taxon>Gardenieae complex</taxon>
        <taxon>Bertiereae - Coffeeae clade</taxon>
        <taxon>Coffeeae</taxon>
        <taxon>Coffea</taxon>
    </lineage>
</organism>
<keyword evidence="1" id="KW-0233">DNA recombination</keyword>
<dbReference type="InterPro" id="IPR010285">
    <property type="entry name" value="DNA_helicase_pif1-like_DEAD"/>
</dbReference>
<proteinExistence type="inferred from homology"/>
<keyword evidence="1" id="KW-0378">Hydrolase</keyword>
<keyword evidence="1" id="KW-0234">DNA repair</keyword>
<reference evidence="4" key="1">
    <citation type="submission" date="2025-08" db="UniProtKB">
        <authorList>
            <consortium name="RefSeq"/>
        </authorList>
    </citation>
    <scope>IDENTIFICATION</scope>
    <source>
        <tissue evidence="4">Leaves</tissue>
    </source>
</reference>
<keyword evidence="3" id="KW-1185">Reference proteome</keyword>
<dbReference type="InterPro" id="IPR027417">
    <property type="entry name" value="P-loop_NTPase"/>
</dbReference>
<keyword evidence="1" id="KW-0347">Helicase</keyword>
<dbReference type="EC" id="5.6.2.3" evidence="1"/>